<keyword evidence="4" id="KW-0249">Electron transport</keyword>
<keyword evidence="5" id="KW-0408">Iron</keyword>
<evidence type="ECO:0000256" key="4">
    <source>
        <dbReference type="ARBA" id="ARBA00022982"/>
    </source>
</evidence>
<evidence type="ECO:0000256" key="2">
    <source>
        <dbReference type="ARBA" id="ARBA00022448"/>
    </source>
</evidence>
<dbReference type="PANTHER" id="PTHR43865:SF1">
    <property type="entry name" value="RUBRERYTHRIN-RELATED"/>
    <property type="match status" value="1"/>
</dbReference>
<dbReference type="Gene3D" id="2.20.28.10">
    <property type="match status" value="1"/>
</dbReference>
<comment type="cofactor">
    <cofactor evidence="1">
        <name>Fe(3+)</name>
        <dbReference type="ChEBI" id="CHEBI:29034"/>
    </cofactor>
</comment>
<dbReference type="InterPro" id="IPR052364">
    <property type="entry name" value="Rubrerythrin"/>
</dbReference>
<proteinExistence type="predicted"/>
<dbReference type="NCBIfam" id="NF045767">
    <property type="entry name" value="RuberyRbr"/>
    <property type="match status" value="1"/>
</dbReference>
<dbReference type="EMBL" id="VSSQ01036364">
    <property type="protein sequence ID" value="MPM88824.1"/>
    <property type="molecule type" value="Genomic_DNA"/>
</dbReference>
<dbReference type="PANTHER" id="PTHR43865">
    <property type="entry name" value="RUBRERYTHRIN-RELATED"/>
    <property type="match status" value="1"/>
</dbReference>
<dbReference type="InterPro" id="IPR012347">
    <property type="entry name" value="Ferritin-like"/>
</dbReference>
<accession>A0A645DH77</accession>
<name>A0A645DH77_9ZZZZ</name>
<comment type="caution">
    <text evidence="8">The sequence shown here is derived from an EMBL/GenBank/DDBJ whole genome shotgun (WGS) entry which is preliminary data.</text>
</comment>
<dbReference type="PROSITE" id="PS50905">
    <property type="entry name" value="FERRITIN_LIKE"/>
    <property type="match status" value="1"/>
</dbReference>
<dbReference type="Pfam" id="PF21349">
    <property type="entry name" value="RUBY_RBDX"/>
    <property type="match status" value="1"/>
</dbReference>
<dbReference type="CDD" id="cd00729">
    <property type="entry name" value="rubredoxin_SM"/>
    <property type="match status" value="1"/>
</dbReference>
<dbReference type="GO" id="GO:0005506">
    <property type="term" value="F:iron ion binding"/>
    <property type="evidence" value="ECO:0007669"/>
    <property type="project" value="InterPro"/>
</dbReference>
<dbReference type="GO" id="GO:0016491">
    <property type="term" value="F:oxidoreductase activity"/>
    <property type="evidence" value="ECO:0007669"/>
    <property type="project" value="InterPro"/>
</dbReference>
<evidence type="ECO:0000259" key="6">
    <source>
        <dbReference type="PROSITE" id="PS50903"/>
    </source>
</evidence>
<feature type="domain" description="Rubredoxin-like" evidence="6">
    <location>
        <begin position="155"/>
        <end position="189"/>
    </location>
</feature>
<dbReference type="Pfam" id="PF02915">
    <property type="entry name" value="Rubrerythrin"/>
    <property type="match status" value="1"/>
</dbReference>
<dbReference type="InterPro" id="IPR024934">
    <property type="entry name" value="Rubredoxin-like_dom"/>
</dbReference>
<dbReference type="AlphaFoldDB" id="A0A645DH77"/>
<dbReference type="InterPro" id="IPR009040">
    <property type="entry name" value="Ferritin-like_diiron"/>
</dbReference>
<dbReference type="CDD" id="cd01041">
    <property type="entry name" value="Rubrerythrin"/>
    <property type="match status" value="1"/>
</dbReference>
<dbReference type="InterPro" id="IPR003251">
    <property type="entry name" value="Rr_diiron-bd_dom"/>
</dbReference>
<dbReference type="InterPro" id="IPR048574">
    <property type="entry name" value="RUBY_RBDX"/>
</dbReference>
<dbReference type="InterPro" id="IPR009078">
    <property type="entry name" value="Ferritin-like_SF"/>
</dbReference>
<feature type="domain" description="Ferritin-like diiron" evidence="7">
    <location>
        <begin position="2"/>
        <end position="148"/>
    </location>
</feature>
<sequence>MDLKNSETKINLLRAFAGESQARNRYTFAAAQAKQQKLHVIEAVFTFTANQEKEHAEIYYNHLKELSGEPIQIDGSYPVDAAQDMVQLLRMAQHNEFEEFDPVYPAFAGVAKEEGFSKIAHSFDWIAGIEKIHGDRFGKLADLLEQDRLFLSDVECGWMCLNCGYVFTGKGAPEKCPVCDHDRGYFIRLTMAPYTET</sequence>
<gene>
    <name evidence="8" type="primary">rbr_29</name>
    <name evidence="8" type="ORF">SDC9_135928</name>
</gene>
<reference evidence="8" key="1">
    <citation type="submission" date="2019-08" db="EMBL/GenBank/DDBJ databases">
        <authorList>
            <person name="Kucharzyk K."/>
            <person name="Murdoch R.W."/>
            <person name="Higgins S."/>
            <person name="Loffler F."/>
        </authorList>
    </citation>
    <scope>NUCLEOTIDE SEQUENCE</scope>
</reference>
<organism evidence="8">
    <name type="scientific">bioreactor metagenome</name>
    <dbReference type="NCBI Taxonomy" id="1076179"/>
    <lineage>
        <taxon>unclassified sequences</taxon>
        <taxon>metagenomes</taxon>
        <taxon>ecological metagenomes</taxon>
    </lineage>
</organism>
<dbReference type="SUPFAM" id="SSF57802">
    <property type="entry name" value="Rubredoxin-like"/>
    <property type="match status" value="1"/>
</dbReference>
<evidence type="ECO:0000256" key="5">
    <source>
        <dbReference type="ARBA" id="ARBA00023004"/>
    </source>
</evidence>
<keyword evidence="3" id="KW-0479">Metal-binding</keyword>
<keyword evidence="2" id="KW-0813">Transport</keyword>
<dbReference type="SUPFAM" id="SSF47240">
    <property type="entry name" value="Ferritin-like"/>
    <property type="match status" value="1"/>
</dbReference>
<protein>
    <submittedName>
        <fullName evidence="8">Rubrerythrin</fullName>
    </submittedName>
</protein>
<dbReference type="PROSITE" id="PS50903">
    <property type="entry name" value="RUBREDOXIN_LIKE"/>
    <property type="match status" value="1"/>
</dbReference>
<evidence type="ECO:0000256" key="3">
    <source>
        <dbReference type="ARBA" id="ARBA00022723"/>
    </source>
</evidence>
<evidence type="ECO:0000256" key="1">
    <source>
        <dbReference type="ARBA" id="ARBA00001965"/>
    </source>
</evidence>
<evidence type="ECO:0000313" key="8">
    <source>
        <dbReference type="EMBL" id="MPM88824.1"/>
    </source>
</evidence>
<dbReference type="Gene3D" id="1.20.1260.10">
    <property type="match status" value="1"/>
</dbReference>
<evidence type="ECO:0000259" key="7">
    <source>
        <dbReference type="PROSITE" id="PS50905"/>
    </source>
</evidence>